<evidence type="ECO:0000256" key="1">
    <source>
        <dbReference type="SAM" id="Phobius"/>
    </source>
</evidence>
<evidence type="ECO:0000313" key="6">
    <source>
        <dbReference type="EMBL" id="TDH69356.1"/>
    </source>
</evidence>
<dbReference type="KEGG" id="blac:94344411"/>
<gene>
    <name evidence="3" type="ORF">CCR75_000634</name>
    <name evidence="7" type="ORF">CCR75_002876</name>
    <name evidence="4" type="ORF">CCR75_003744</name>
    <name evidence="10" type="ORF">CCR75_005985</name>
    <name evidence="6" type="ORF">CCR75_006039</name>
    <name evidence="9" type="ORF">CCR75_007169</name>
    <name evidence="11" type="ORF">CCR75_008284</name>
    <name evidence="5" type="ORF">CCR75_008502</name>
    <name evidence="8" type="ORF">CCR75_009228</name>
</gene>
<dbReference type="PANTHER" id="PTHR42923:SF17">
    <property type="entry name" value="AMINE OXIDASE DOMAIN-CONTAINING PROTEIN"/>
    <property type="match status" value="1"/>
</dbReference>
<accession>A0A976FMJ3</accession>
<dbReference type="GeneID" id="94344411"/>
<dbReference type="Pfam" id="PF01593">
    <property type="entry name" value="Amino_oxidase"/>
    <property type="match status" value="1"/>
</dbReference>
<reference evidence="5" key="2">
    <citation type="submission" date="2021-07" db="EMBL/GenBank/DDBJ databases">
        <authorList>
            <person name="Fletcher K."/>
        </authorList>
    </citation>
    <scope>NUCLEOTIDE SEQUENCE</scope>
    <source>
        <strain evidence="5">SF5</strain>
    </source>
</reference>
<dbReference type="EMBL" id="SHOA02000062">
    <property type="protein sequence ID" value="TDH71428.1"/>
    <property type="molecule type" value="Genomic_DNA"/>
</dbReference>
<name>A0A976FMJ3_BRELC</name>
<dbReference type="SUPFAM" id="SSF51905">
    <property type="entry name" value="FAD/NAD(P)-binding domain"/>
    <property type="match status" value="1"/>
</dbReference>
<evidence type="ECO:0000313" key="8">
    <source>
        <dbReference type="EMBL" id="TDH69705.1"/>
    </source>
</evidence>
<evidence type="ECO:0000259" key="2">
    <source>
        <dbReference type="Pfam" id="PF01593"/>
    </source>
</evidence>
<keyword evidence="1" id="KW-1133">Transmembrane helix</keyword>
<evidence type="ECO:0000313" key="10">
    <source>
        <dbReference type="EMBL" id="TDH71428.1"/>
    </source>
</evidence>
<dbReference type="EMBL" id="SHOA02000220">
    <property type="protein sequence ID" value="TDH65008.1"/>
    <property type="molecule type" value="Genomic_DNA"/>
</dbReference>
<dbReference type="InterPro" id="IPR002937">
    <property type="entry name" value="Amino_oxidase"/>
</dbReference>
<keyword evidence="1" id="KW-0472">Membrane</keyword>
<dbReference type="AlphaFoldDB" id="A0A976FMJ3"/>
<dbReference type="RefSeq" id="XP_067814507.1">
    <property type="nucleotide sequence ID" value="XM_067958740.1"/>
</dbReference>
<sequence length="475" mass="54187">MKVVVVGSGIGGSSAAYHLVKDGHEVILIEKNSTLGGHTYGMEIDGEMVDIGFMMFGDSNPNIKQWFKSLGVTQEDGTTKKRIPMSLTVTSDIKGDLQFSSRAPFNGSARNLFDFRIWRVLIDIYKFTMDLMSMPVKENITTREWAAKGRYSNVFFRHYFLAFVSILWTIPKHDVLDLPVSQFLRCLKSHSNSLYIPLWQVILGALGRRTDRPRHLWWYVGSSYVEPFIKLFTEEYNGTIRYNATVDEVEKGGKAVILKSGERIDCDHVVLATHADESAEMLRWSEKSYRSLMRFHYHKSLIYVHCDPVMLPFSKKVWSSWNVLITKDDQYILTYWMNRIQRLNTKKDVFVTITPHDYQGKRPASDTIISTFRWDHPRLLADCIPQNEIIQEDGITLSGAWLGRGFHEDGFVAGRRAAAIVRDSAHQHTVLYEDPDNIHVPAVPPFGIPFSFHLVGVTIICLMGCGVAKLLSKQA</sequence>
<dbReference type="OrthoDB" id="5977668at2759"/>
<dbReference type="EMBL" id="SHOA02000002">
    <property type="protein sequence ID" value="TDH69356.1"/>
    <property type="molecule type" value="Genomic_DNA"/>
</dbReference>
<organism evidence="5 12">
    <name type="scientific">Bremia lactucae</name>
    <name type="common">Lettuce downy mildew</name>
    <dbReference type="NCBI Taxonomy" id="4779"/>
    <lineage>
        <taxon>Eukaryota</taxon>
        <taxon>Sar</taxon>
        <taxon>Stramenopiles</taxon>
        <taxon>Oomycota</taxon>
        <taxon>Peronosporomycetes</taxon>
        <taxon>Peronosporales</taxon>
        <taxon>Peronosporaceae</taxon>
        <taxon>Bremia</taxon>
    </lineage>
</organism>
<keyword evidence="12" id="KW-1185">Reference proteome</keyword>
<feature type="domain" description="Amine oxidase" evidence="2">
    <location>
        <begin position="14"/>
        <end position="355"/>
    </location>
</feature>
<proteinExistence type="predicted"/>
<evidence type="ECO:0000313" key="3">
    <source>
        <dbReference type="EMBL" id="TDH65008.1"/>
    </source>
</evidence>
<reference evidence="5 12" key="1">
    <citation type="journal article" date="2021" name="Genome Biol.">
        <title>AFLAP: assembly-free linkage analysis pipeline using k-mers from genome sequencing data.</title>
        <authorList>
            <person name="Fletcher K."/>
            <person name="Zhang L."/>
            <person name="Gil J."/>
            <person name="Han R."/>
            <person name="Cavanaugh K."/>
            <person name="Michelmore R."/>
        </authorList>
    </citation>
    <scope>NUCLEOTIDE SEQUENCE [LARGE SCALE GENOMIC DNA]</scope>
    <source>
        <strain evidence="5 12">SF5</strain>
    </source>
</reference>
<feature type="transmembrane region" description="Helical" evidence="1">
    <location>
        <begin position="450"/>
        <end position="471"/>
    </location>
</feature>
<keyword evidence="1" id="KW-0812">Transmembrane</keyword>
<dbReference type="EMBL" id="SHOA02000016">
    <property type="protein sequence ID" value="TDH68496.1"/>
    <property type="molecule type" value="Genomic_DNA"/>
</dbReference>
<evidence type="ECO:0000313" key="4">
    <source>
        <dbReference type="EMBL" id="TDH68496.1"/>
    </source>
</evidence>
<dbReference type="EMBL" id="SHOA02000002">
    <property type="protein sequence ID" value="TDH69401.1"/>
    <property type="molecule type" value="Genomic_DNA"/>
</dbReference>
<protein>
    <recommendedName>
        <fullName evidence="2">Amine oxidase domain-containing protein</fullName>
    </recommendedName>
</protein>
<evidence type="ECO:0000313" key="7">
    <source>
        <dbReference type="EMBL" id="TDH69401.1"/>
    </source>
</evidence>
<dbReference type="EMBL" id="SHOA02000001">
    <property type="protein sequence ID" value="TDH70646.1"/>
    <property type="molecule type" value="Genomic_DNA"/>
</dbReference>
<evidence type="ECO:0000313" key="5">
    <source>
        <dbReference type="EMBL" id="TDH69234.1"/>
    </source>
</evidence>
<dbReference type="InterPro" id="IPR050464">
    <property type="entry name" value="Zeta_carotene_desat/Oxidored"/>
</dbReference>
<dbReference type="EMBL" id="SHOA02000012">
    <property type="protein sequence ID" value="TDH72316.1"/>
    <property type="molecule type" value="Genomic_DNA"/>
</dbReference>
<dbReference type="Gene3D" id="3.50.50.60">
    <property type="entry name" value="FAD/NAD(P)-binding domain"/>
    <property type="match status" value="1"/>
</dbReference>
<evidence type="ECO:0000313" key="12">
    <source>
        <dbReference type="Proteomes" id="UP000294530"/>
    </source>
</evidence>
<dbReference type="EMBL" id="SHOA02000002">
    <property type="protein sequence ID" value="TDH69234.1"/>
    <property type="molecule type" value="Genomic_DNA"/>
</dbReference>
<dbReference type="GO" id="GO:0016491">
    <property type="term" value="F:oxidoreductase activity"/>
    <property type="evidence" value="ECO:0007669"/>
    <property type="project" value="InterPro"/>
</dbReference>
<dbReference type="InterPro" id="IPR036188">
    <property type="entry name" value="FAD/NAD-bd_sf"/>
</dbReference>
<dbReference type="EMBL" id="SHOA02000007">
    <property type="protein sequence ID" value="TDH69705.1"/>
    <property type="molecule type" value="Genomic_DNA"/>
</dbReference>
<evidence type="ECO:0000313" key="11">
    <source>
        <dbReference type="EMBL" id="TDH72316.1"/>
    </source>
</evidence>
<evidence type="ECO:0000313" key="9">
    <source>
        <dbReference type="EMBL" id="TDH70646.1"/>
    </source>
</evidence>
<comment type="caution">
    <text evidence="5">The sequence shown here is derived from an EMBL/GenBank/DDBJ whole genome shotgun (WGS) entry which is preliminary data.</text>
</comment>
<dbReference type="Proteomes" id="UP000294530">
    <property type="component" value="Unassembled WGS sequence"/>
</dbReference>
<dbReference type="PANTHER" id="PTHR42923">
    <property type="entry name" value="PROTOPORPHYRINOGEN OXIDASE"/>
    <property type="match status" value="1"/>
</dbReference>